<feature type="domain" description="GP-PDE" evidence="1">
    <location>
        <begin position="49"/>
        <end position="344"/>
    </location>
</feature>
<dbReference type="AlphaFoldDB" id="A0AAW6U5R6"/>
<protein>
    <submittedName>
        <fullName evidence="2">Glycerophosphodiester phosphodiesterase family protein</fullName>
    </submittedName>
</protein>
<accession>A0AAW6U5R6</accession>
<proteinExistence type="predicted"/>
<dbReference type="PANTHER" id="PTHR46211:SF14">
    <property type="entry name" value="GLYCEROPHOSPHODIESTER PHOSPHODIESTERASE"/>
    <property type="match status" value="1"/>
</dbReference>
<name>A0AAW6U5R6_9MOLU</name>
<organism evidence="2 3">
    <name type="scientific">Peloplasma aerotolerans</name>
    <dbReference type="NCBI Taxonomy" id="3044389"/>
    <lineage>
        <taxon>Bacteria</taxon>
        <taxon>Bacillati</taxon>
        <taxon>Mycoplasmatota</taxon>
        <taxon>Mollicutes</taxon>
        <taxon>Acholeplasmatales</taxon>
        <taxon>Acholeplasmataceae</taxon>
        <taxon>Peloplasma</taxon>
    </lineage>
</organism>
<comment type="caution">
    <text evidence="2">The sequence shown here is derived from an EMBL/GenBank/DDBJ whole genome shotgun (WGS) entry which is preliminary data.</text>
</comment>
<dbReference type="SUPFAM" id="SSF51695">
    <property type="entry name" value="PLC-like phosphodiesterases"/>
    <property type="match status" value="1"/>
</dbReference>
<dbReference type="EMBL" id="JASCXW010000024">
    <property type="protein sequence ID" value="MDI6453321.1"/>
    <property type="molecule type" value="Genomic_DNA"/>
</dbReference>
<gene>
    <name evidence="2" type="ORF">QJ521_07075</name>
</gene>
<dbReference type="InterPro" id="IPR017946">
    <property type="entry name" value="PLC-like_Pdiesterase_TIM-brl"/>
</dbReference>
<sequence length="349" mass="39787">MKDKKLRKISIAKKVILGLILIYIVLLFLPRPQNVEGSNPFRISSDQDVLLIAHGGGNHEFPDNTLEAFYNAFHIDPNVMMETDVSLTKDGVIILSHDTTLDRKTTLTNALIIETNYSDLVEQEIDFGYHNEVVPRSNGFNVSGVFNYYVNYLGDSVTPLDVIYPDDVQARHETKFLVSTLEDLIKAFPNNPINVEIKQYGDIGLRALDKVIELMDALDEEYETFGRIVLASFHQEVFQSMLSYKNTTHPFLMISPEQNSVIKFYVLQLLGLSFFYRDPVNVLQLPTGQYGLSLSTKSLIKMAHQHNIAVHYWTIDDEDEMRRLILNGADGIMTNRPSVLKQVIEEMRP</sequence>
<keyword evidence="3" id="KW-1185">Reference proteome</keyword>
<dbReference type="GO" id="GO:0006629">
    <property type="term" value="P:lipid metabolic process"/>
    <property type="evidence" value="ECO:0007669"/>
    <property type="project" value="InterPro"/>
</dbReference>
<dbReference type="InterPro" id="IPR030395">
    <property type="entry name" value="GP_PDE_dom"/>
</dbReference>
<dbReference type="PANTHER" id="PTHR46211">
    <property type="entry name" value="GLYCEROPHOSPHORYL DIESTER PHOSPHODIESTERASE"/>
    <property type="match status" value="1"/>
</dbReference>
<evidence type="ECO:0000313" key="3">
    <source>
        <dbReference type="Proteomes" id="UP001431532"/>
    </source>
</evidence>
<dbReference type="RefSeq" id="WP_282839752.1">
    <property type="nucleotide sequence ID" value="NZ_JASCXW010000024.1"/>
</dbReference>
<dbReference type="Gene3D" id="3.20.20.190">
    <property type="entry name" value="Phosphatidylinositol (PI) phosphodiesterase"/>
    <property type="match status" value="1"/>
</dbReference>
<reference evidence="2" key="1">
    <citation type="submission" date="2023-05" db="EMBL/GenBank/DDBJ databases">
        <title>Mariniplasma microaerophilum sp. nov., a novel anaerobic mollicute isolated from terrestrial mud volcano, Taman Peninsula, Russia.</title>
        <authorList>
            <person name="Khomyakova M.A."/>
            <person name="Merkel A.Y."/>
            <person name="Slobodkin A.I."/>
        </authorList>
    </citation>
    <scope>NUCLEOTIDE SEQUENCE</scope>
    <source>
        <strain evidence="2">M4Ah</strain>
    </source>
</reference>
<dbReference type="PROSITE" id="PS51704">
    <property type="entry name" value="GP_PDE"/>
    <property type="match status" value="1"/>
</dbReference>
<dbReference type="Proteomes" id="UP001431532">
    <property type="component" value="Unassembled WGS sequence"/>
</dbReference>
<evidence type="ECO:0000259" key="1">
    <source>
        <dbReference type="PROSITE" id="PS51704"/>
    </source>
</evidence>
<dbReference type="GO" id="GO:0008081">
    <property type="term" value="F:phosphoric diester hydrolase activity"/>
    <property type="evidence" value="ECO:0007669"/>
    <property type="project" value="InterPro"/>
</dbReference>
<dbReference type="Pfam" id="PF03009">
    <property type="entry name" value="GDPD"/>
    <property type="match status" value="1"/>
</dbReference>
<evidence type="ECO:0000313" key="2">
    <source>
        <dbReference type="EMBL" id="MDI6453321.1"/>
    </source>
</evidence>